<organism evidence="1 2">
    <name type="scientific">Anaerotignum lactatifermentans DSM 14214</name>
    <dbReference type="NCBI Taxonomy" id="1121323"/>
    <lineage>
        <taxon>Bacteria</taxon>
        <taxon>Bacillati</taxon>
        <taxon>Bacillota</taxon>
        <taxon>Clostridia</taxon>
        <taxon>Lachnospirales</taxon>
        <taxon>Anaerotignaceae</taxon>
        <taxon>Anaerotignum</taxon>
    </lineage>
</organism>
<proteinExistence type="predicted"/>
<dbReference type="Proteomes" id="UP000183975">
    <property type="component" value="Unassembled WGS sequence"/>
</dbReference>
<evidence type="ECO:0000313" key="2">
    <source>
        <dbReference type="Proteomes" id="UP000183975"/>
    </source>
</evidence>
<dbReference type="EMBL" id="FRAH01000021">
    <property type="protein sequence ID" value="SHK26869.1"/>
    <property type="molecule type" value="Genomic_DNA"/>
</dbReference>
<evidence type="ECO:0000313" key="1">
    <source>
        <dbReference type="EMBL" id="SHK26869.1"/>
    </source>
</evidence>
<gene>
    <name evidence="1" type="ORF">SAMN02745138_01459</name>
</gene>
<accession>A0A1M6R318</accession>
<protein>
    <submittedName>
        <fullName evidence="1">Uncharacterized protein</fullName>
    </submittedName>
</protein>
<sequence length="51" mass="6363">MEMTLIFSAVQRTEEFQKDAERRLFFLQNEEGMAWKREKKTFWVRKRSVSY</sequence>
<dbReference type="AlphaFoldDB" id="A0A1M6R318"/>
<reference evidence="1 2" key="1">
    <citation type="submission" date="2016-11" db="EMBL/GenBank/DDBJ databases">
        <authorList>
            <person name="Jaros S."/>
            <person name="Januszkiewicz K."/>
            <person name="Wedrychowicz H."/>
        </authorList>
    </citation>
    <scope>NUCLEOTIDE SEQUENCE [LARGE SCALE GENOMIC DNA]</scope>
    <source>
        <strain evidence="1 2">DSM 14214</strain>
    </source>
</reference>
<keyword evidence="2" id="KW-1185">Reference proteome</keyword>
<name>A0A1M6R318_9FIRM</name>